<keyword evidence="3" id="KW-1185">Reference proteome</keyword>
<evidence type="ECO:0000313" key="2">
    <source>
        <dbReference type="EMBL" id="KAK2615122.1"/>
    </source>
</evidence>
<evidence type="ECO:0000256" key="1">
    <source>
        <dbReference type="SAM" id="MobiDB-lite"/>
    </source>
</evidence>
<sequence>MDSQPPQQSAARTDFLKDDITKHLLTLKWTARCFETLRDDLHAAVNELSQYDMRLYLKVAQECDQLKCDMETVRQSSEEFTRREATRPDLIRKHISESMKHVRELRQLRQEITTYYMAQMIGEEKKWSSLELSLDIHMSQLGGIMRRIVHATETKFQTEQDLAVEQSQAAKPTSGPSGLAPQKD</sequence>
<dbReference type="AlphaFoldDB" id="A0AAD9W8K8"/>
<name>A0AAD9W8K8_PHOAM</name>
<dbReference type="Proteomes" id="UP001265746">
    <property type="component" value="Unassembled WGS sequence"/>
</dbReference>
<evidence type="ECO:0000313" key="3">
    <source>
        <dbReference type="Proteomes" id="UP001265746"/>
    </source>
</evidence>
<organism evidence="2 3">
    <name type="scientific">Phomopsis amygdali</name>
    <name type="common">Fusicoccum amygdali</name>
    <dbReference type="NCBI Taxonomy" id="1214568"/>
    <lineage>
        <taxon>Eukaryota</taxon>
        <taxon>Fungi</taxon>
        <taxon>Dikarya</taxon>
        <taxon>Ascomycota</taxon>
        <taxon>Pezizomycotina</taxon>
        <taxon>Sordariomycetes</taxon>
        <taxon>Sordariomycetidae</taxon>
        <taxon>Diaporthales</taxon>
        <taxon>Diaporthaceae</taxon>
        <taxon>Diaporthe</taxon>
    </lineage>
</organism>
<proteinExistence type="predicted"/>
<accession>A0AAD9W8K8</accession>
<protein>
    <submittedName>
        <fullName evidence="2">Uncharacterized protein</fullName>
    </submittedName>
</protein>
<gene>
    <name evidence="2" type="ORF">N8I77_001898</name>
</gene>
<feature type="compositionally biased region" description="Polar residues" evidence="1">
    <location>
        <begin position="159"/>
        <end position="176"/>
    </location>
</feature>
<reference evidence="2" key="1">
    <citation type="submission" date="2023-06" db="EMBL/GenBank/DDBJ databases">
        <authorList>
            <person name="Noh H."/>
        </authorList>
    </citation>
    <scope>NUCLEOTIDE SEQUENCE</scope>
    <source>
        <strain evidence="2">DUCC20226</strain>
    </source>
</reference>
<comment type="caution">
    <text evidence="2">The sequence shown here is derived from an EMBL/GenBank/DDBJ whole genome shotgun (WGS) entry which is preliminary data.</text>
</comment>
<dbReference type="EMBL" id="JAUJFL010000001">
    <property type="protein sequence ID" value="KAK2615122.1"/>
    <property type="molecule type" value="Genomic_DNA"/>
</dbReference>
<feature type="region of interest" description="Disordered" evidence="1">
    <location>
        <begin position="159"/>
        <end position="184"/>
    </location>
</feature>